<evidence type="ECO:0000256" key="2">
    <source>
        <dbReference type="ARBA" id="ARBA00022801"/>
    </source>
</evidence>
<comment type="caution">
    <text evidence="5">The sequence shown here is derived from an EMBL/GenBank/DDBJ whole genome shotgun (WGS) entry which is preliminary data.</text>
</comment>
<dbReference type="Pfam" id="PF02267">
    <property type="entry name" value="Rib_hydrolayse"/>
    <property type="match status" value="1"/>
</dbReference>
<dbReference type="InterPro" id="IPR003193">
    <property type="entry name" value="ADP-ribosyl_cyclase"/>
</dbReference>
<name>A0A413R8N5_9FIRM</name>
<dbReference type="RefSeq" id="WP_117970332.1">
    <property type="nucleotide sequence ID" value="NZ_JBGKIA010000005.1"/>
</dbReference>
<evidence type="ECO:0000313" key="6">
    <source>
        <dbReference type="Proteomes" id="UP000284779"/>
    </source>
</evidence>
<dbReference type="Proteomes" id="UP000284779">
    <property type="component" value="Unassembled WGS sequence"/>
</dbReference>
<protein>
    <submittedName>
        <fullName evidence="5">Uncharacterized protein</fullName>
    </submittedName>
</protein>
<dbReference type="GO" id="GO:0061809">
    <property type="term" value="F:NAD+ nucleosidase activity, cyclic ADP-ribose generating"/>
    <property type="evidence" value="ECO:0007669"/>
    <property type="project" value="InterPro"/>
</dbReference>
<evidence type="ECO:0000256" key="1">
    <source>
        <dbReference type="ARBA" id="ARBA00022679"/>
    </source>
</evidence>
<keyword evidence="1" id="KW-0808">Transferase</keyword>
<sequence>MASFFDTSAKKDGAVFWSGNKQGAMDYAANNNRTMLEQTPGGQVFDGWNSLSKVLPDWDAGKNQAKPLWEALSKQYANGAEGSVKYVHPDGYIGNVFKTIEQPILLDKIGKGIVQFEEIVL</sequence>
<organism evidence="5 6">
    <name type="scientific">Eubacterium ventriosum</name>
    <dbReference type="NCBI Taxonomy" id="39496"/>
    <lineage>
        <taxon>Bacteria</taxon>
        <taxon>Bacillati</taxon>
        <taxon>Bacillota</taxon>
        <taxon>Clostridia</taxon>
        <taxon>Eubacteriales</taxon>
        <taxon>Eubacteriaceae</taxon>
        <taxon>Eubacterium</taxon>
    </lineage>
</organism>
<proteinExistence type="predicted"/>
<dbReference type="SUPFAM" id="SSF52309">
    <property type="entry name" value="N-(deoxy)ribosyltransferase-like"/>
    <property type="match status" value="1"/>
</dbReference>
<keyword evidence="2" id="KW-0378">Hydrolase</keyword>
<keyword evidence="4" id="KW-1015">Disulfide bond</keyword>
<accession>A0A413R8N5</accession>
<keyword evidence="6" id="KW-1185">Reference proteome</keyword>
<keyword evidence="3" id="KW-0520">NAD</keyword>
<dbReference type="GO" id="GO:0016740">
    <property type="term" value="F:transferase activity"/>
    <property type="evidence" value="ECO:0007669"/>
    <property type="project" value="UniProtKB-KW"/>
</dbReference>
<reference evidence="5 6" key="1">
    <citation type="submission" date="2018-08" db="EMBL/GenBank/DDBJ databases">
        <title>A genome reference for cultivated species of the human gut microbiota.</title>
        <authorList>
            <person name="Zou Y."/>
            <person name="Xue W."/>
            <person name="Luo G."/>
        </authorList>
    </citation>
    <scope>NUCLEOTIDE SEQUENCE [LARGE SCALE GENOMIC DNA]</scope>
    <source>
        <strain evidence="5 6">AM44-11BH</strain>
    </source>
</reference>
<evidence type="ECO:0000256" key="3">
    <source>
        <dbReference type="ARBA" id="ARBA00023027"/>
    </source>
</evidence>
<dbReference type="EMBL" id="QSFD01000005">
    <property type="protein sequence ID" value="RHA18612.1"/>
    <property type="molecule type" value="Genomic_DNA"/>
</dbReference>
<gene>
    <name evidence="5" type="ORF">DW944_05950</name>
</gene>
<evidence type="ECO:0000256" key="4">
    <source>
        <dbReference type="ARBA" id="ARBA00023157"/>
    </source>
</evidence>
<evidence type="ECO:0000313" key="5">
    <source>
        <dbReference type="EMBL" id="RHA18612.1"/>
    </source>
</evidence>
<dbReference type="AlphaFoldDB" id="A0A413R8N5"/>
<dbReference type="GO" id="GO:0016020">
    <property type="term" value="C:membrane"/>
    <property type="evidence" value="ECO:0007669"/>
    <property type="project" value="UniProtKB-ARBA"/>
</dbReference>